<dbReference type="eggNOG" id="ENOG502QPMQ">
    <property type="taxonomic scope" value="Eukaryota"/>
</dbReference>
<comment type="similarity">
    <text evidence="2">Belongs to the TIM54 family.</text>
</comment>
<reference evidence="14 15" key="1">
    <citation type="journal article" date="2012" name="Eukaryot. Cell">
        <title>Draft genome sequence of Wickerhamomyces ciferrii NRRL Y-1031 F-60-10.</title>
        <authorList>
            <person name="Schneider J."/>
            <person name="Andrea H."/>
            <person name="Blom J."/>
            <person name="Jaenicke S."/>
            <person name="Ruckert C."/>
            <person name="Schorsch C."/>
            <person name="Szczepanowski R."/>
            <person name="Farwick M."/>
            <person name="Goesmann A."/>
            <person name="Puhler A."/>
            <person name="Schaffer S."/>
            <person name="Tauch A."/>
            <person name="Kohler T."/>
            <person name="Brinkrolf K."/>
        </authorList>
    </citation>
    <scope>NUCLEOTIDE SEQUENCE [LARGE SCALE GENOMIC DNA]</scope>
    <source>
        <strain evidence="15">ATCC 14091 / BCRC 22168 / CBS 111 / JCM 3599 / NBRC 0793 / NRRL Y-1031 F-60-10</strain>
    </source>
</reference>
<organism evidence="14 15">
    <name type="scientific">Wickerhamomyces ciferrii (strain ATCC 14091 / BCRC 22168 / CBS 111 / JCM 3599 / NBRC 0793 / NRRL Y-1031 F-60-10)</name>
    <name type="common">Yeast</name>
    <name type="synonym">Pichia ciferrii</name>
    <dbReference type="NCBI Taxonomy" id="1206466"/>
    <lineage>
        <taxon>Eukaryota</taxon>
        <taxon>Fungi</taxon>
        <taxon>Dikarya</taxon>
        <taxon>Ascomycota</taxon>
        <taxon>Saccharomycotina</taxon>
        <taxon>Saccharomycetes</taxon>
        <taxon>Phaffomycetales</taxon>
        <taxon>Wickerhamomycetaceae</taxon>
        <taxon>Wickerhamomyces</taxon>
    </lineage>
</organism>
<evidence type="ECO:0000256" key="10">
    <source>
        <dbReference type="ARBA" id="ARBA00023128"/>
    </source>
</evidence>
<evidence type="ECO:0000313" key="15">
    <source>
        <dbReference type="Proteomes" id="UP000009328"/>
    </source>
</evidence>
<feature type="compositionally biased region" description="Basic and acidic residues" evidence="13">
    <location>
        <begin position="346"/>
        <end position="383"/>
    </location>
</feature>
<keyword evidence="7" id="KW-0653">Protein transport</keyword>
<dbReference type="Proteomes" id="UP000009328">
    <property type="component" value="Unassembled WGS sequence"/>
</dbReference>
<keyword evidence="6" id="KW-0999">Mitochondrion inner membrane</keyword>
<keyword evidence="9" id="KW-0811">Translocation</keyword>
<evidence type="ECO:0000256" key="6">
    <source>
        <dbReference type="ARBA" id="ARBA00022792"/>
    </source>
</evidence>
<keyword evidence="11" id="KW-0472">Membrane</keyword>
<evidence type="ECO:0000256" key="2">
    <source>
        <dbReference type="ARBA" id="ARBA00006355"/>
    </source>
</evidence>
<dbReference type="HOGENOM" id="CLU_039097_0_0_1"/>
<evidence type="ECO:0000256" key="4">
    <source>
        <dbReference type="ARBA" id="ARBA00022448"/>
    </source>
</evidence>
<feature type="region of interest" description="Disordered" evidence="13">
    <location>
        <begin position="317"/>
        <end position="393"/>
    </location>
</feature>
<dbReference type="STRING" id="1206466.K0KS92"/>
<dbReference type="GO" id="GO:0005743">
    <property type="term" value="C:mitochondrial inner membrane"/>
    <property type="evidence" value="ECO:0007669"/>
    <property type="project" value="UniProtKB-SubCell"/>
</dbReference>
<keyword evidence="8" id="KW-1133">Transmembrane helix</keyword>
<evidence type="ECO:0000256" key="11">
    <source>
        <dbReference type="ARBA" id="ARBA00023136"/>
    </source>
</evidence>
<keyword evidence="5" id="KW-0812">Transmembrane</keyword>
<dbReference type="EMBL" id="CAIF01000111">
    <property type="protein sequence ID" value="CCH44208.1"/>
    <property type="molecule type" value="Genomic_DNA"/>
</dbReference>
<comment type="caution">
    <text evidence="14">The sequence shown here is derived from an EMBL/GenBank/DDBJ whole genome shotgun (WGS) entry which is preliminary data.</text>
</comment>
<gene>
    <name evidence="14" type="ORF">BN7_3767</name>
</gene>
<dbReference type="GO" id="GO:0015031">
    <property type="term" value="P:protein transport"/>
    <property type="evidence" value="ECO:0007669"/>
    <property type="project" value="UniProtKB-KW"/>
</dbReference>
<dbReference type="InterPro" id="IPR021056">
    <property type="entry name" value="Mt_import_IM_translocase_Tim54"/>
</dbReference>
<evidence type="ECO:0000256" key="13">
    <source>
        <dbReference type="SAM" id="MobiDB-lite"/>
    </source>
</evidence>
<evidence type="ECO:0000256" key="8">
    <source>
        <dbReference type="ARBA" id="ARBA00022989"/>
    </source>
</evidence>
<accession>K0KS92</accession>
<dbReference type="AlphaFoldDB" id="K0KS92"/>
<feature type="coiled-coil region" evidence="12">
    <location>
        <begin position="176"/>
        <end position="203"/>
    </location>
</feature>
<evidence type="ECO:0000256" key="5">
    <source>
        <dbReference type="ARBA" id="ARBA00022692"/>
    </source>
</evidence>
<evidence type="ECO:0000313" key="14">
    <source>
        <dbReference type="EMBL" id="CCH44208.1"/>
    </source>
</evidence>
<sequence>MADNKDTAKVPEVKPAETKVAVEGKAVEVPAAAANGANGANGATAATTANAKINPPKPKGYTNPAFQAMGIPVLRLPSRNWMIFWAVTSGLIGGVLYDKYQQSQIRSKLCERVAKYGAKPLGPNQLSRKITIYIAPPPDDYLDESMAIFRKYVKPILNSGGVDFQIKSENRQGVIRSTVAAEIRELRRNILENEENLIKLQNEQKWYNRFKSYFKSNKPTKEKIEALESKKFTDDLQMQNVLGVYYNNIHKDDPIKSEEVDIKDPTLQGGVLCIGRGAYKEYLHGLHEGLLGPLEKPLDHREMEDFNKSIEPPVVTSIENVESKVENNVETPVDSNTSVSETSVSENKDGSNEQSEQSEKSNDETSENKENDENSEDKPEELPIPKPFISTTDYPNSKLAPELIKYLNFNQKIPTNSQISPFFQQPIAVIPVFFLQGFLNFPIRLYRFYTRRYYTEEYGKLTVALVENQTRSFNKETDLNFALDEELEWPKKWVDRAKERQSEWVQELTVDDRVLNKLSVYDEGYLK</sequence>
<comment type="subcellular location">
    <subcellularLocation>
        <location evidence="1">Mitochondrion inner membrane</location>
        <topology evidence="1">Single-pass membrane protein</topology>
    </subcellularLocation>
</comment>
<keyword evidence="15" id="KW-1185">Reference proteome</keyword>
<evidence type="ECO:0000256" key="1">
    <source>
        <dbReference type="ARBA" id="ARBA00004434"/>
    </source>
</evidence>
<keyword evidence="12" id="KW-0175">Coiled coil</keyword>
<name>K0KS92_WICCF</name>
<protein>
    <recommendedName>
        <fullName evidence="3">Mitochondrial import inner membrane translocase subunit TIM54</fullName>
    </recommendedName>
</protein>
<evidence type="ECO:0000256" key="7">
    <source>
        <dbReference type="ARBA" id="ARBA00022927"/>
    </source>
</evidence>
<dbReference type="FunCoup" id="K0KS92">
    <property type="interactions" value="25"/>
</dbReference>
<proteinExistence type="inferred from homology"/>
<evidence type="ECO:0000256" key="9">
    <source>
        <dbReference type="ARBA" id="ARBA00023010"/>
    </source>
</evidence>
<dbReference type="InParanoid" id="K0KS92"/>
<keyword evidence="4" id="KW-0813">Transport</keyword>
<keyword evidence="10" id="KW-0496">Mitochondrion</keyword>
<evidence type="ECO:0000256" key="3">
    <source>
        <dbReference type="ARBA" id="ARBA00020796"/>
    </source>
</evidence>
<feature type="compositionally biased region" description="Low complexity" evidence="13">
    <location>
        <begin position="328"/>
        <end position="345"/>
    </location>
</feature>
<dbReference type="Pfam" id="PF11711">
    <property type="entry name" value="Tim54"/>
    <property type="match status" value="1"/>
</dbReference>
<evidence type="ECO:0000256" key="12">
    <source>
        <dbReference type="SAM" id="Coils"/>
    </source>
</evidence>